<dbReference type="GO" id="GO:0051539">
    <property type="term" value="F:4 iron, 4 sulfur cluster binding"/>
    <property type="evidence" value="ECO:0007669"/>
    <property type="project" value="UniProtKB-KW"/>
</dbReference>
<dbReference type="Pfam" id="PF10531">
    <property type="entry name" value="SLBB"/>
    <property type="match status" value="1"/>
</dbReference>
<dbReference type="Gene3D" id="1.20.1440.230">
    <property type="entry name" value="NADH-ubiquinone oxidoreductase 51kDa subunit, iron-sulphur binding domain"/>
    <property type="match status" value="1"/>
</dbReference>
<dbReference type="GO" id="GO:0010181">
    <property type="term" value="F:FMN binding"/>
    <property type="evidence" value="ECO:0007669"/>
    <property type="project" value="InterPro"/>
</dbReference>
<dbReference type="InterPro" id="IPR019554">
    <property type="entry name" value="Soluble_ligand-bd"/>
</dbReference>
<dbReference type="InterPro" id="IPR011538">
    <property type="entry name" value="Nuo51_FMN-bd"/>
</dbReference>
<keyword evidence="3" id="KW-0479">Metal-binding</keyword>
<dbReference type="Gene3D" id="6.10.250.1450">
    <property type="match status" value="1"/>
</dbReference>
<reference evidence="7" key="1">
    <citation type="journal article" date="2015" name="Nature">
        <title>Complex archaea that bridge the gap between prokaryotes and eukaryotes.</title>
        <authorList>
            <person name="Spang A."/>
            <person name="Saw J.H."/>
            <person name="Jorgensen S.L."/>
            <person name="Zaremba-Niedzwiedzka K."/>
            <person name="Martijn J."/>
            <person name="Lind A.E."/>
            <person name="van Eijk R."/>
            <person name="Schleper C."/>
            <person name="Guy L."/>
            <person name="Ettema T.J."/>
        </authorList>
    </citation>
    <scope>NUCLEOTIDE SEQUENCE</scope>
</reference>
<dbReference type="EMBL" id="LAZR01008729">
    <property type="protein sequence ID" value="KKM76899.1"/>
    <property type="molecule type" value="Genomic_DNA"/>
</dbReference>
<accession>A0A0F9K480</accession>
<sequence length="548" mass="59747">MLKSLKSYDDLVAMRTLCEEKLKLNKVKVYICMTGCRALGAEEVYGEFKKQLDEQDEQNLKDKVEIIETGCQGLCARAPVITIDPPGVFYGRVTVDIVPEIISSTVVNDQVINKLCYVEAGKRIPYLKDIPFYSKQKKVVLRNCGIIDPNNIEQYIARKGYESIAKALFSFTPEDIINEVKDSGLRGRGGAGFPTGTKWEFCRKAKGDTKYIICNADEGDPGAFMDRAVLEGDPHAVIEGMLVAAFAIGSGKGFIYVRAEYPIAINHLERAIAQARQLNLLGDNILGSGFNFDLEIKKGAGAFVCGEETALIASIEGKRGMPRPRPPFPANSGLWGKPTNINNVETLANISIIILNGSESYKQYGTKNGTGTKIFALAGKVKNTGLVEVPMGTTLREIIFDIGGGIPGRRQFKAAQMGGPSGGCVPAEHLDLPIDYETVKEVGAIMGSGGLIVMDSDTSMVEIAKYFMGFCHDESCGKCVPCRIGTKRMLETLTKINDGNGLKDDIEDLKEMAYVTQTASLCGLGQTAPNPVLSTIRYFMNEYEELIK</sequence>
<keyword evidence="5" id="KW-0411">Iron-sulfur</keyword>
<dbReference type="SUPFAM" id="SSF140490">
    <property type="entry name" value="Nqo1C-terminal domain-like"/>
    <property type="match status" value="1"/>
</dbReference>
<dbReference type="InterPro" id="IPR037225">
    <property type="entry name" value="Nuo51_FMN-bd_sf"/>
</dbReference>
<feature type="domain" description="NADH-ubiquinone oxidoreductase 51kDa subunit iron-sulphur binding" evidence="6">
    <location>
        <begin position="461"/>
        <end position="506"/>
    </location>
</feature>
<dbReference type="PANTHER" id="PTHR43578">
    <property type="entry name" value="NADH-QUINONE OXIDOREDUCTASE SUBUNIT F"/>
    <property type="match status" value="1"/>
</dbReference>
<evidence type="ECO:0000256" key="4">
    <source>
        <dbReference type="ARBA" id="ARBA00023004"/>
    </source>
</evidence>
<keyword evidence="4" id="KW-0408">Iron</keyword>
<dbReference type="Pfam" id="PF01257">
    <property type="entry name" value="2Fe-2S_thioredx"/>
    <property type="match status" value="1"/>
</dbReference>
<dbReference type="Gene3D" id="3.40.50.11540">
    <property type="entry name" value="NADH-ubiquinone oxidoreductase 51kDa subunit"/>
    <property type="match status" value="1"/>
</dbReference>
<evidence type="ECO:0000313" key="7">
    <source>
        <dbReference type="EMBL" id="KKM76899.1"/>
    </source>
</evidence>
<dbReference type="FunFam" id="3.40.50.11540:FF:000001">
    <property type="entry name" value="NADH dehydrogenase [ubiquinone] flavoprotein 1, mitochondrial"/>
    <property type="match status" value="1"/>
</dbReference>
<dbReference type="SUPFAM" id="SSF142984">
    <property type="entry name" value="Nqo1 middle domain-like"/>
    <property type="match status" value="1"/>
</dbReference>
<dbReference type="SMART" id="SM00928">
    <property type="entry name" value="NADH_4Fe-4S"/>
    <property type="match status" value="1"/>
</dbReference>
<dbReference type="GO" id="GO:0008137">
    <property type="term" value="F:NADH dehydrogenase (ubiquinone) activity"/>
    <property type="evidence" value="ECO:0007669"/>
    <property type="project" value="InterPro"/>
</dbReference>
<dbReference type="GO" id="GO:0046872">
    <property type="term" value="F:metal ion binding"/>
    <property type="evidence" value="ECO:0007669"/>
    <property type="project" value="UniProtKB-KW"/>
</dbReference>
<dbReference type="Gene3D" id="3.40.30.10">
    <property type="entry name" value="Glutaredoxin"/>
    <property type="match status" value="1"/>
</dbReference>
<dbReference type="Gene3D" id="3.10.20.600">
    <property type="match status" value="1"/>
</dbReference>
<name>A0A0F9K480_9ZZZZ</name>
<dbReference type="FunFam" id="1.20.1440.230:FF:000001">
    <property type="entry name" value="Mitochondrial NADH dehydrogenase flavoprotein 1"/>
    <property type="match status" value="1"/>
</dbReference>
<evidence type="ECO:0000256" key="1">
    <source>
        <dbReference type="ARBA" id="ARBA00007523"/>
    </source>
</evidence>
<dbReference type="PANTHER" id="PTHR43578:SF3">
    <property type="entry name" value="NADH-QUINONE OXIDOREDUCTASE SUBUNIT F"/>
    <property type="match status" value="1"/>
</dbReference>
<dbReference type="AlphaFoldDB" id="A0A0F9K480"/>
<evidence type="ECO:0000256" key="2">
    <source>
        <dbReference type="ARBA" id="ARBA00022485"/>
    </source>
</evidence>
<comment type="similarity">
    <text evidence="1">Belongs to the complex I 51 kDa subunit family.</text>
</comment>
<organism evidence="7">
    <name type="scientific">marine sediment metagenome</name>
    <dbReference type="NCBI Taxonomy" id="412755"/>
    <lineage>
        <taxon>unclassified sequences</taxon>
        <taxon>metagenomes</taxon>
        <taxon>ecological metagenomes</taxon>
    </lineage>
</organism>
<evidence type="ECO:0000256" key="5">
    <source>
        <dbReference type="ARBA" id="ARBA00023014"/>
    </source>
</evidence>
<dbReference type="SUPFAM" id="SSF52833">
    <property type="entry name" value="Thioredoxin-like"/>
    <property type="match status" value="1"/>
</dbReference>
<dbReference type="InterPro" id="IPR036249">
    <property type="entry name" value="Thioredoxin-like_sf"/>
</dbReference>
<protein>
    <recommendedName>
        <fullName evidence="6">NADH-ubiquinone oxidoreductase 51kDa subunit iron-sulphur binding domain-containing protein</fullName>
    </recommendedName>
</protein>
<dbReference type="InterPro" id="IPR001949">
    <property type="entry name" value="NADH-UbQ_OxRdtase_51kDa_CS"/>
</dbReference>
<dbReference type="CDD" id="cd02980">
    <property type="entry name" value="TRX_Fd_family"/>
    <property type="match status" value="1"/>
</dbReference>
<dbReference type="Pfam" id="PF01512">
    <property type="entry name" value="Complex1_51K"/>
    <property type="match status" value="1"/>
</dbReference>
<dbReference type="NCBIfam" id="NF010120">
    <property type="entry name" value="PRK13596.1"/>
    <property type="match status" value="1"/>
</dbReference>
<evidence type="ECO:0000259" key="6">
    <source>
        <dbReference type="SMART" id="SM00928"/>
    </source>
</evidence>
<dbReference type="Pfam" id="PF10589">
    <property type="entry name" value="NADH_4Fe-4S"/>
    <property type="match status" value="1"/>
</dbReference>
<dbReference type="PROSITE" id="PS00645">
    <property type="entry name" value="COMPLEX1_51K_2"/>
    <property type="match status" value="1"/>
</dbReference>
<comment type="caution">
    <text evidence="7">The sequence shown here is derived from an EMBL/GenBank/DDBJ whole genome shotgun (WGS) entry which is preliminary data.</text>
</comment>
<gene>
    <name evidence="7" type="ORF">LCGC14_1375490</name>
</gene>
<proteinExistence type="inferred from homology"/>
<evidence type="ECO:0000256" key="3">
    <source>
        <dbReference type="ARBA" id="ARBA00022723"/>
    </source>
</evidence>
<keyword evidence="2" id="KW-0004">4Fe-4S</keyword>
<dbReference type="InterPro" id="IPR019575">
    <property type="entry name" value="Nuop51_4Fe4S-bd"/>
</dbReference>
<dbReference type="SUPFAM" id="SSF142019">
    <property type="entry name" value="Nqo1 FMN-binding domain-like"/>
    <property type="match status" value="1"/>
</dbReference>
<dbReference type="InterPro" id="IPR037207">
    <property type="entry name" value="Nuop51_4Fe4S-bd_sf"/>
</dbReference>